<keyword evidence="1" id="KW-0175">Coiled coil</keyword>
<feature type="domain" description="DUF5667" evidence="3">
    <location>
        <begin position="32"/>
        <end position="138"/>
    </location>
</feature>
<dbReference type="InterPro" id="IPR043725">
    <property type="entry name" value="DUF5667"/>
</dbReference>
<dbReference type="Pfam" id="PF18915">
    <property type="entry name" value="DUF5667"/>
    <property type="match status" value="1"/>
</dbReference>
<evidence type="ECO:0000256" key="2">
    <source>
        <dbReference type="SAM" id="SignalP"/>
    </source>
</evidence>
<evidence type="ECO:0000313" key="5">
    <source>
        <dbReference type="Proteomes" id="UP000176547"/>
    </source>
</evidence>
<keyword evidence="2" id="KW-0732">Signal</keyword>
<proteinExistence type="predicted"/>
<evidence type="ECO:0000313" key="4">
    <source>
        <dbReference type="EMBL" id="OGE74628.1"/>
    </source>
</evidence>
<reference evidence="4 5" key="1">
    <citation type="journal article" date="2016" name="Nat. Commun.">
        <title>Thousands of microbial genomes shed light on interconnected biogeochemical processes in an aquifer system.</title>
        <authorList>
            <person name="Anantharaman K."/>
            <person name="Brown C.T."/>
            <person name="Hug L.A."/>
            <person name="Sharon I."/>
            <person name="Castelle C.J."/>
            <person name="Probst A.J."/>
            <person name="Thomas B.C."/>
            <person name="Singh A."/>
            <person name="Wilkins M.J."/>
            <person name="Karaoz U."/>
            <person name="Brodie E.L."/>
            <person name="Williams K.H."/>
            <person name="Hubbard S.S."/>
            <person name="Banfield J.F."/>
        </authorList>
    </citation>
    <scope>NUCLEOTIDE SEQUENCE [LARGE SCALE GENOMIC DNA]</scope>
</reference>
<evidence type="ECO:0000256" key="1">
    <source>
        <dbReference type="SAM" id="Coils"/>
    </source>
</evidence>
<name>A0A1F5NAN7_9BACT</name>
<gene>
    <name evidence="4" type="ORF">A3K06_03345</name>
</gene>
<dbReference type="EMBL" id="MFEG01000048">
    <property type="protein sequence ID" value="OGE74628.1"/>
    <property type="molecule type" value="Genomic_DNA"/>
</dbReference>
<dbReference type="Proteomes" id="UP000176547">
    <property type="component" value="Unassembled WGS sequence"/>
</dbReference>
<feature type="coiled-coil region" evidence="1">
    <location>
        <begin position="59"/>
        <end position="86"/>
    </location>
</feature>
<evidence type="ECO:0000259" key="3">
    <source>
        <dbReference type="Pfam" id="PF18915"/>
    </source>
</evidence>
<feature type="chain" id="PRO_5009520123" description="DUF5667 domain-containing protein" evidence="2">
    <location>
        <begin position="21"/>
        <end position="238"/>
    </location>
</feature>
<organism evidence="4 5">
    <name type="scientific">Candidatus Doudnabacteria bacterium RIFCSPHIGHO2_01_52_17</name>
    <dbReference type="NCBI Taxonomy" id="1817820"/>
    <lineage>
        <taxon>Bacteria</taxon>
        <taxon>Candidatus Doudnaibacteriota</taxon>
    </lineage>
</organism>
<feature type="signal peptide" evidence="2">
    <location>
        <begin position="1"/>
        <end position="20"/>
    </location>
</feature>
<dbReference type="AlphaFoldDB" id="A0A1F5NAN7"/>
<accession>A0A1F5NAN7</accession>
<protein>
    <recommendedName>
        <fullName evidence="3">DUF5667 domain-containing protein</fullName>
    </recommendedName>
</protein>
<comment type="caution">
    <text evidence="4">The sequence shown here is derived from an EMBL/GenBank/DDBJ whole genome shotgun (WGS) entry which is preliminary data.</text>
</comment>
<sequence length="238" mass="26935">MNRKIILALIIMLSPLAVFAHEGHAQLSEPAGTLPGEGKYFFEKIGEWVDVNILTLGTKDKQAKKLRFATERLSELTQLITQTESQEGDVREAAERYRNFLDSAENMAEVIIFLDGHEIAVAEKLEDETRHHEQVLGEYLGFTNLPHRSYIVEALNEARTVNGQIFKFMVEKYQITDEDVEKHRKILDGHFEIVETLAEGTGRAAEVAGLITEARNHQKAGLNARAYELLNDAKNLLY</sequence>